<evidence type="ECO:0000313" key="2">
    <source>
        <dbReference type="Proteomes" id="UP000712157"/>
    </source>
</evidence>
<reference evidence="1" key="1">
    <citation type="submission" date="2021-06" db="EMBL/GenBank/DDBJ databases">
        <title>Description of novel taxa of the family Lachnospiraceae.</title>
        <authorList>
            <person name="Chaplin A.V."/>
            <person name="Sokolova S.R."/>
            <person name="Pikina A.P."/>
            <person name="Korzhanova M."/>
            <person name="Belova V."/>
            <person name="Korostin D."/>
            <person name="Efimov B.A."/>
        </authorList>
    </citation>
    <scope>NUCLEOTIDE SEQUENCE</scope>
    <source>
        <strain evidence="1">ASD5720</strain>
    </source>
</reference>
<organism evidence="1 2">
    <name type="scientific">Diplocloster agilis</name>
    <dbReference type="NCBI Taxonomy" id="2850323"/>
    <lineage>
        <taxon>Bacteria</taxon>
        <taxon>Bacillati</taxon>
        <taxon>Bacillota</taxon>
        <taxon>Clostridia</taxon>
        <taxon>Lachnospirales</taxon>
        <taxon>Lachnospiraceae</taxon>
        <taxon>Diplocloster</taxon>
    </lineage>
</organism>
<dbReference type="EMBL" id="JAHQCW010000038">
    <property type="protein sequence ID" value="MBU9738643.1"/>
    <property type="molecule type" value="Genomic_DNA"/>
</dbReference>
<dbReference type="Proteomes" id="UP000712157">
    <property type="component" value="Unassembled WGS sequence"/>
</dbReference>
<comment type="caution">
    <text evidence="1">The sequence shown here is derived from an EMBL/GenBank/DDBJ whole genome shotgun (WGS) entry which is preliminary data.</text>
</comment>
<protein>
    <submittedName>
        <fullName evidence="1">Uncharacterized protein</fullName>
    </submittedName>
</protein>
<gene>
    <name evidence="1" type="ORF">KTH89_19045</name>
</gene>
<proteinExistence type="predicted"/>
<sequence>MSKYVEGFLPQKILLLPSSRTVERSIKQNGRKINYYDFLTRMEYEDCNQAIRRIVPKIDKEKIRAFLREVPYICELQKEFYGRYIEARRDKILKPVFDMISS</sequence>
<name>A0A949K864_9FIRM</name>
<evidence type="ECO:0000313" key="1">
    <source>
        <dbReference type="EMBL" id="MBU9738643.1"/>
    </source>
</evidence>
<keyword evidence="2" id="KW-1185">Reference proteome</keyword>
<dbReference type="AlphaFoldDB" id="A0A949K864"/>
<accession>A0A949K864</accession>
<dbReference type="Gene3D" id="1.10.1070.20">
    <property type="match status" value="1"/>
</dbReference>